<dbReference type="SUPFAM" id="SSF52266">
    <property type="entry name" value="SGNH hydrolase"/>
    <property type="match status" value="1"/>
</dbReference>
<dbReference type="Gene3D" id="3.40.50.1110">
    <property type="entry name" value="SGNH hydrolase"/>
    <property type="match status" value="1"/>
</dbReference>
<gene>
    <name evidence="2" type="ORF">ITI46_18570</name>
</gene>
<proteinExistence type="predicted"/>
<accession>A0ABS3XE54</accession>
<reference evidence="2 3" key="1">
    <citation type="submission" date="2020-11" db="EMBL/GenBank/DDBJ databases">
        <title>Streptomyces spirodelae sp. nov., isolated from duckweed.</title>
        <authorList>
            <person name="Saimee Y."/>
            <person name="Duangmal K."/>
        </authorList>
    </citation>
    <scope>NUCLEOTIDE SEQUENCE [LARGE SCALE GENOMIC DNA]</scope>
    <source>
        <strain evidence="2 3">S16-07</strain>
    </source>
</reference>
<evidence type="ECO:0000313" key="2">
    <source>
        <dbReference type="EMBL" id="MBO8193649.1"/>
    </source>
</evidence>
<name>A0ABS3XE54_9ACTN</name>
<dbReference type="RefSeq" id="WP_209240767.1">
    <property type="nucleotide sequence ID" value="NZ_JADKMA010000090.1"/>
</dbReference>
<protein>
    <submittedName>
        <fullName evidence="2">Lipase</fullName>
    </submittedName>
</protein>
<dbReference type="Gene3D" id="2.60.120.260">
    <property type="entry name" value="Galactose-binding domain-like"/>
    <property type="match status" value="1"/>
</dbReference>
<organism evidence="2 3">
    <name type="scientific">Streptomyces oryzae</name>
    <dbReference type="NCBI Taxonomy" id="1434886"/>
    <lineage>
        <taxon>Bacteria</taxon>
        <taxon>Bacillati</taxon>
        <taxon>Actinomycetota</taxon>
        <taxon>Actinomycetes</taxon>
        <taxon>Kitasatosporales</taxon>
        <taxon>Streptomycetaceae</taxon>
        <taxon>Streptomyces</taxon>
    </lineage>
</organism>
<dbReference type="EMBL" id="JADKMA010000090">
    <property type="protein sequence ID" value="MBO8193649.1"/>
    <property type="molecule type" value="Genomic_DNA"/>
</dbReference>
<evidence type="ECO:0000259" key="1">
    <source>
        <dbReference type="Pfam" id="PF13472"/>
    </source>
</evidence>
<comment type="caution">
    <text evidence="2">The sequence shown here is derived from an EMBL/GenBank/DDBJ whole genome shotgun (WGS) entry which is preliminary data.</text>
</comment>
<dbReference type="InterPro" id="IPR013830">
    <property type="entry name" value="SGNH_hydro"/>
</dbReference>
<dbReference type="InterPro" id="IPR036514">
    <property type="entry name" value="SGNH_hydro_sf"/>
</dbReference>
<keyword evidence="3" id="KW-1185">Reference proteome</keyword>
<dbReference type="Pfam" id="PF13472">
    <property type="entry name" value="Lipase_GDSL_2"/>
    <property type="match status" value="1"/>
</dbReference>
<sequence>MHTEDDLIGTPLTPDLLRGALEVERTERGLLPHRLPAWARAQCGDGQLAMAESQPSGVRLVFRTRATTIELDTLPTKRVYVGAPPGPDGVYDLLVDGRPGGRAEVSGGNVLTIDMATSAAESEPGPVGTARFTGLPDRLKDVEVWLPHDETTELVALRTDAPVEPLADPGGPVWLHHGSSISQGSNARNPTGIWPAVAARLGGVQLVNLGLGGSALLDPFTARTMREAPADLISLKIGINLVNADLMRLRAFGPAVHGFLDTVREGHPTAPLLVVSPVHCPIHEETPGPCLPDLGAMGAGQVRFLAAGDPAEQSSGKLTLSVIRQELSRLVEQRAAEDPNLYYLDGRELYGPADFAQLPLPDQLHPDAETHRRMGERFAALAFGEGGLLRRGVLHGDSP</sequence>
<evidence type="ECO:0000313" key="3">
    <source>
        <dbReference type="Proteomes" id="UP001519064"/>
    </source>
</evidence>
<dbReference type="Proteomes" id="UP001519064">
    <property type="component" value="Unassembled WGS sequence"/>
</dbReference>
<feature type="domain" description="SGNH hydrolase-type esterase" evidence="1">
    <location>
        <begin position="178"/>
        <end position="373"/>
    </location>
</feature>